<sequence length="467" mass="52583">MRLLNVHTLLFSEFHDGKEIPPYIIASHRWGDDEATYKCVLKKKARSVARAGYRKVEAFCGLVADDDRTLQELLAPTTVLFVGRDWERIGYKGRVRRDMKVFVGSENDLTSVIHEITGIPESVLYDYGASRALSFEEKQNWVLGRETTREEDKAYCLLGIFNVSMPLVYGEKRNAQKRLLKEIQEKERERDAKRERKLAKKRKESWRKEKMDSGALQPIPEDEYPSLGDGVVVQPRGRPEIRNPALLPPASSQYEDASTKEHRNVTIVSSLRKRWHAKRSRDVAILSLALSLQDLGYSDPGASIHNALHHVESRSRQAQAAYLDMMQLGWAHERAVGFMVRVLEGDGHSFAIARAILMEYLMYDSRAIDVSSFPYIPAKSTPDAEVEVEDGGDHVDEEDATKCEAGGSEYDEVRVPPVGPVLENGHAVTCLTETKLSGLGVSRQGGPKIAHEPASSFDMFIQTHIFC</sequence>
<keyword evidence="3" id="KW-1185">Reference proteome</keyword>
<feature type="region of interest" description="Disordered" evidence="1">
    <location>
        <begin position="186"/>
        <end position="227"/>
    </location>
</feature>
<gene>
    <name evidence="2" type="ORF">PRZ48_014998</name>
</gene>
<reference evidence="2 3" key="1">
    <citation type="journal article" date="2023" name="G3 (Bethesda)">
        <title>A chromosome-level genome assembly of Zasmidium syzygii isolated from banana leaves.</title>
        <authorList>
            <person name="van Westerhoven A.C."/>
            <person name="Mehrabi R."/>
            <person name="Talebi R."/>
            <person name="Steentjes M.B.F."/>
            <person name="Corcolon B."/>
            <person name="Chong P.A."/>
            <person name="Kema G.H.J."/>
            <person name="Seidl M.F."/>
        </authorList>
    </citation>
    <scope>NUCLEOTIDE SEQUENCE [LARGE SCALE GENOMIC DNA]</scope>
    <source>
        <strain evidence="2 3">P124</strain>
    </source>
</reference>
<feature type="compositionally biased region" description="Basic residues" evidence="1">
    <location>
        <begin position="195"/>
        <end position="205"/>
    </location>
</feature>
<protein>
    <submittedName>
        <fullName evidence="2">Uncharacterized protein</fullName>
    </submittedName>
</protein>
<organism evidence="2 3">
    <name type="scientific">Zasmidium cellare</name>
    <name type="common">Wine cellar mold</name>
    <name type="synonym">Racodium cellare</name>
    <dbReference type="NCBI Taxonomy" id="395010"/>
    <lineage>
        <taxon>Eukaryota</taxon>
        <taxon>Fungi</taxon>
        <taxon>Dikarya</taxon>
        <taxon>Ascomycota</taxon>
        <taxon>Pezizomycotina</taxon>
        <taxon>Dothideomycetes</taxon>
        <taxon>Dothideomycetidae</taxon>
        <taxon>Mycosphaerellales</taxon>
        <taxon>Mycosphaerellaceae</taxon>
        <taxon>Zasmidium</taxon>
    </lineage>
</organism>
<evidence type="ECO:0000313" key="3">
    <source>
        <dbReference type="Proteomes" id="UP001305779"/>
    </source>
</evidence>
<proteinExistence type="predicted"/>
<comment type="caution">
    <text evidence="2">The sequence shown here is derived from an EMBL/GenBank/DDBJ whole genome shotgun (WGS) entry which is preliminary data.</text>
</comment>
<name>A0ABR0DY17_ZASCE</name>
<dbReference type="PANTHER" id="PTHR10622:SF10">
    <property type="entry name" value="HET DOMAIN-CONTAINING PROTEIN"/>
    <property type="match status" value="1"/>
</dbReference>
<dbReference type="Proteomes" id="UP001305779">
    <property type="component" value="Unassembled WGS sequence"/>
</dbReference>
<evidence type="ECO:0000256" key="1">
    <source>
        <dbReference type="SAM" id="MobiDB-lite"/>
    </source>
</evidence>
<evidence type="ECO:0000313" key="2">
    <source>
        <dbReference type="EMBL" id="KAK4493813.1"/>
    </source>
</evidence>
<dbReference type="EMBL" id="JAXOVC010000015">
    <property type="protein sequence ID" value="KAK4493813.1"/>
    <property type="molecule type" value="Genomic_DNA"/>
</dbReference>
<accession>A0ABR0DY17</accession>
<dbReference type="PANTHER" id="PTHR10622">
    <property type="entry name" value="HET DOMAIN-CONTAINING PROTEIN"/>
    <property type="match status" value="1"/>
</dbReference>